<organism evidence="10 11">
    <name type="scientific">Paramecium pentaurelia</name>
    <dbReference type="NCBI Taxonomy" id="43138"/>
    <lineage>
        <taxon>Eukaryota</taxon>
        <taxon>Sar</taxon>
        <taxon>Alveolata</taxon>
        <taxon>Ciliophora</taxon>
        <taxon>Intramacronucleata</taxon>
        <taxon>Oligohymenophorea</taxon>
        <taxon>Peniculida</taxon>
        <taxon>Parameciidae</taxon>
        <taxon>Paramecium</taxon>
    </lineage>
</organism>
<dbReference type="EMBL" id="CAJJDO010000291">
    <property type="protein sequence ID" value="CAD8215017.1"/>
    <property type="molecule type" value="Genomic_DNA"/>
</dbReference>
<dbReference type="Proteomes" id="UP000689195">
    <property type="component" value="Unassembled WGS sequence"/>
</dbReference>
<evidence type="ECO:0000313" key="10">
    <source>
        <dbReference type="EMBL" id="CAD8215017.1"/>
    </source>
</evidence>
<keyword evidence="9" id="KW-0812">Transmembrane</keyword>
<reference evidence="10" key="1">
    <citation type="submission" date="2021-01" db="EMBL/GenBank/DDBJ databases">
        <authorList>
            <consortium name="Genoscope - CEA"/>
            <person name="William W."/>
        </authorList>
    </citation>
    <scope>NUCLEOTIDE SEQUENCE</scope>
</reference>
<feature type="transmembrane region" description="Helical" evidence="9">
    <location>
        <begin position="601"/>
        <end position="622"/>
    </location>
</feature>
<evidence type="ECO:0000256" key="2">
    <source>
        <dbReference type="ARBA" id="ARBA00004442"/>
    </source>
</evidence>
<keyword evidence="6 9" id="KW-0472">Membrane</keyword>
<keyword evidence="11" id="KW-1185">Reference proteome</keyword>
<evidence type="ECO:0000256" key="5">
    <source>
        <dbReference type="ARBA" id="ARBA00022729"/>
    </source>
</evidence>
<proteinExistence type="predicted"/>
<comment type="caution">
    <text evidence="10">The sequence shown here is derived from an EMBL/GenBank/DDBJ whole genome shotgun (WGS) entry which is preliminary data.</text>
</comment>
<evidence type="ECO:0000256" key="1">
    <source>
        <dbReference type="ARBA" id="ARBA00004196"/>
    </source>
</evidence>
<keyword evidence="8" id="KW-0175">Coiled coil</keyword>
<evidence type="ECO:0000256" key="3">
    <source>
        <dbReference type="ARBA" id="ARBA00004613"/>
    </source>
</evidence>
<feature type="transmembrane region" description="Helical" evidence="9">
    <location>
        <begin position="788"/>
        <end position="808"/>
    </location>
</feature>
<dbReference type="GO" id="GO:0005576">
    <property type="term" value="C:extracellular region"/>
    <property type="evidence" value="ECO:0007669"/>
    <property type="project" value="UniProtKB-SubCell"/>
</dbReference>
<protein>
    <recommendedName>
        <fullName evidence="12">Transmembrane protein</fullName>
    </recommendedName>
</protein>
<evidence type="ECO:0008006" key="12">
    <source>
        <dbReference type="Google" id="ProtNLM"/>
    </source>
</evidence>
<dbReference type="AlphaFoldDB" id="A0A8S1YPY3"/>
<keyword evidence="4" id="KW-0964">Secreted</keyword>
<feature type="transmembrane region" description="Helical" evidence="9">
    <location>
        <begin position="677"/>
        <end position="699"/>
    </location>
</feature>
<feature type="transmembrane region" description="Helical" evidence="9">
    <location>
        <begin position="814"/>
        <end position="835"/>
    </location>
</feature>
<feature type="transmembrane region" description="Helical" evidence="9">
    <location>
        <begin position="634"/>
        <end position="652"/>
    </location>
</feature>
<dbReference type="NCBIfam" id="TIGR01376">
    <property type="entry name" value="POMP_repeat"/>
    <property type="match status" value="1"/>
</dbReference>
<evidence type="ECO:0000256" key="8">
    <source>
        <dbReference type="SAM" id="Coils"/>
    </source>
</evidence>
<accession>A0A8S1YPY3</accession>
<dbReference type="InterPro" id="IPR003368">
    <property type="entry name" value="POMP_repeat"/>
</dbReference>
<sequence>MMIQQKQKIGLLLKLIVHFVKEDYYHLSIKQQIKFKNSPLFRIYLLQTHNVDIKDVLTYLRISRVEYYFSLMKNKNFFQDLKGTCLNSQYITIYLQDCNFLSNNAALRGGAIYTNQEILLYNCQIYNNQANIGGGIFQQETLQYPIFYNYIDNNKAQTYGNTIISIPQKLTLQLNEKEMLSTFRLINEDNLIIDQVYIPPYETVQGIISQQLFVPSGQSIAKYKYFDWEDRKYIPSNQTFRLIPLNSESQIIRNLSGTSCRIQGRIHVFSENKLDSDNFLFNFSNMNNTQFNDSTQGYNLEDLIIYLDNELPSNMSLQLEFSCNSIQIPIFNKKLPYNLQGSHNNYKLRVEVRTLPCQFGEIKSFINFSCILCDNSQGLFSLKLNSPKCEVKDDISTISVNSSQLNLKQGFWRPYIDTSKVSSCLNLLSNCLGGLREGDLSCSIGHIGALCEQCDLYNTRGDGEFSVGQRFVCGSCQETQRNTLIITLVSLWTLISVFISVQGTIKAAQDILPDFKSVFYRSTYFNQDSSAILMKLLTNYLQILDTISTFQIDFSNELQGTLQTISSPFESMIYSLDCFLSSTFSYEIHYARMIWELITPFFYTSFFFLIYFIAFKIGYAIFNKSVITTTLIYIYIYLQPTLIGGLMLLVSFREVSDYKWISANVSQRYDTEIHKLWMFRFCIPTLLLFSIVIPLYLLIGLYKNKDKFNKKLVRQSWGYLYIEYRYLTFYWEIVKIFQRELIILSLTYFEDSILIKAIIVVLILILYLELNKKFKPYNLNYLNQLDYFLTNTCIISINLGIGCYFSQYSGSTELSYIFILVLLFLNIYSISYLLLKIIKEFLRQQINELEQKLNVFKIKLARFFPCLMKYNIIQKLLRNHKEKQVRQKYLIKKLKTYLLKIAKKIIIIKNQEKYNCFQPENNCEQLLDSRTITPIISSSEKNLCKHHLVKTNSLIALQQQRISIQILDQKPTLLLNINANDTISGRQN</sequence>
<keyword evidence="7" id="KW-0998">Cell outer membrane</keyword>
<dbReference type="PANTHER" id="PTHR11319:SF35">
    <property type="entry name" value="OUTER MEMBRANE PROTEIN PMPC-RELATED"/>
    <property type="match status" value="1"/>
</dbReference>
<evidence type="ECO:0000256" key="9">
    <source>
        <dbReference type="SAM" id="Phobius"/>
    </source>
</evidence>
<gene>
    <name evidence="10" type="ORF">PPENT_87.1.T2910001</name>
</gene>
<dbReference type="OrthoDB" id="296301at2759"/>
<comment type="subcellular location">
    <subcellularLocation>
        <location evidence="1">Cell envelope</location>
    </subcellularLocation>
    <subcellularLocation>
        <location evidence="2">Cell outer membrane</location>
    </subcellularLocation>
    <subcellularLocation>
        <location evidence="3">Secreted</location>
    </subcellularLocation>
</comment>
<feature type="coiled-coil region" evidence="8">
    <location>
        <begin position="832"/>
        <end position="859"/>
    </location>
</feature>
<evidence type="ECO:0000256" key="7">
    <source>
        <dbReference type="ARBA" id="ARBA00023237"/>
    </source>
</evidence>
<dbReference type="PANTHER" id="PTHR11319">
    <property type="entry name" value="G PROTEIN-COUPLED RECEPTOR-RELATED"/>
    <property type="match status" value="1"/>
</dbReference>
<feature type="transmembrane region" description="Helical" evidence="9">
    <location>
        <begin position="741"/>
        <end position="768"/>
    </location>
</feature>
<keyword evidence="5" id="KW-0732">Signal</keyword>
<name>A0A8S1YPY3_9CILI</name>
<keyword evidence="9" id="KW-1133">Transmembrane helix</keyword>
<evidence type="ECO:0000256" key="4">
    <source>
        <dbReference type="ARBA" id="ARBA00022525"/>
    </source>
</evidence>
<evidence type="ECO:0000313" key="11">
    <source>
        <dbReference type="Proteomes" id="UP000689195"/>
    </source>
</evidence>
<evidence type="ECO:0000256" key="6">
    <source>
        <dbReference type="ARBA" id="ARBA00023136"/>
    </source>
</evidence>